<dbReference type="PANTHER" id="PTHR30055">
    <property type="entry name" value="HTH-TYPE TRANSCRIPTIONAL REGULATOR RUTR"/>
    <property type="match status" value="1"/>
</dbReference>
<dbReference type="Pfam" id="PF17918">
    <property type="entry name" value="TetR_C_15"/>
    <property type="match status" value="1"/>
</dbReference>
<dbReference type="RefSeq" id="WP_155439004.1">
    <property type="nucleotide sequence ID" value="NZ_WNLA01000005.1"/>
</dbReference>
<evidence type="ECO:0000256" key="2">
    <source>
        <dbReference type="ARBA" id="ARBA00023125"/>
    </source>
</evidence>
<dbReference type="InterPro" id="IPR041669">
    <property type="entry name" value="TetR_C_15"/>
</dbReference>
<evidence type="ECO:0000256" key="4">
    <source>
        <dbReference type="PROSITE-ProRule" id="PRU00335"/>
    </source>
</evidence>
<keyword evidence="7" id="KW-1185">Reference proteome</keyword>
<gene>
    <name evidence="6" type="ORF">GM668_11065</name>
</gene>
<dbReference type="PANTHER" id="PTHR30055:SF234">
    <property type="entry name" value="HTH-TYPE TRANSCRIPTIONAL REGULATOR BETI"/>
    <property type="match status" value="1"/>
</dbReference>
<dbReference type="GO" id="GO:0000976">
    <property type="term" value="F:transcription cis-regulatory region binding"/>
    <property type="evidence" value="ECO:0007669"/>
    <property type="project" value="TreeGrafter"/>
</dbReference>
<reference evidence="6 7" key="1">
    <citation type="submission" date="2019-11" db="EMBL/GenBank/DDBJ databases">
        <title>Type strains purchased from KCTC, JCM and DSMZ.</title>
        <authorList>
            <person name="Lu H."/>
        </authorList>
    </citation>
    <scope>NUCLEOTIDE SEQUENCE [LARGE SCALE GENOMIC DNA]</scope>
    <source>
        <strain evidence="6 7">KCTC 42409</strain>
    </source>
</reference>
<evidence type="ECO:0000313" key="6">
    <source>
        <dbReference type="EMBL" id="MTW02622.1"/>
    </source>
</evidence>
<dbReference type="GO" id="GO:0003700">
    <property type="term" value="F:DNA-binding transcription factor activity"/>
    <property type="evidence" value="ECO:0007669"/>
    <property type="project" value="TreeGrafter"/>
</dbReference>
<dbReference type="Gene3D" id="1.10.357.10">
    <property type="entry name" value="Tetracycline Repressor, domain 2"/>
    <property type="match status" value="1"/>
</dbReference>
<dbReference type="AlphaFoldDB" id="A0A6L6Q0R3"/>
<feature type="domain" description="HTH tetR-type" evidence="5">
    <location>
        <begin position="17"/>
        <end position="77"/>
    </location>
</feature>
<sequence>MTDIPRPRKAPQQARSRNTVDVILEATARVFAQHGYAGTNTNLIAEKAGISVGSLYQYFPHKDALIAALHQRHAEQVQQAIETVLAQPVEPTLAGHIGAMVRALLAAHLLEPALHKMLEQQFPYFDAPQSENETDLSIFKRVRTLLDDWRADIVPRDLDLATWVILRIMQSMVHAAVIDAPPFATSDIEVAIIDAVMGYLSYRPASTH</sequence>
<organism evidence="6 7">
    <name type="scientific">Pseudoduganella ginsengisoli</name>
    <dbReference type="NCBI Taxonomy" id="1462440"/>
    <lineage>
        <taxon>Bacteria</taxon>
        <taxon>Pseudomonadati</taxon>
        <taxon>Pseudomonadota</taxon>
        <taxon>Betaproteobacteria</taxon>
        <taxon>Burkholderiales</taxon>
        <taxon>Oxalobacteraceae</taxon>
        <taxon>Telluria group</taxon>
        <taxon>Pseudoduganella</taxon>
    </lineage>
</organism>
<dbReference type="InterPro" id="IPR009057">
    <property type="entry name" value="Homeodomain-like_sf"/>
</dbReference>
<dbReference type="InterPro" id="IPR001647">
    <property type="entry name" value="HTH_TetR"/>
</dbReference>
<evidence type="ECO:0000256" key="1">
    <source>
        <dbReference type="ARBA" id="ARBA00023015"/>
    </source>
</evidence>
<evidence type="ECO:0000259" key="5">
    <source>
        <dbReference type="PROSITE" id="PS50977"/>
    </source>
</evidence>
<dbReference type="Proteomes" id="UP000484015">
    <property type="component" value="Unassembled WGS sequence"/>
</dbReference>
<evidence type="ECO:0000313" key="7">
    <source>
        <dbReference type="Proteomes" id="UP000484015"/>
    </source>
</evidence>
<evidence type="ECO:0000256" key="3">
    <source>
        <dbReference type="ARBA" id="ARBA00023163"/>
    </source>
</evidence>
<dbReference type="SUPFAM" id="SSF46689">
    <property type="entry name" value="Homeodomain-like"/>
    <property type="match status" value="1"/>
</dbReference>
<protein>
    <submittedName>
        <fullName evidence="6">TetR family transcriptional regulator</fullName>
    </submittedName>
</protein>
<dbReference type="InterPro" id="IPR050109">
    <property type="entry name" value="HTH-type_TetR-like_transc_reg"/>
</dbReference>
<keyword evidence="3" id="KW-0804">Transcription</keyword>
<name>A0A6L6Q0R3_9BURK</name>
<keyword evidence="2 4" id="KW-0238">DNA-binding</keyword>
<dbReference type="OrthoDB" id="9816320at2"/>
<dbReference type="PRINTS" id="PR00455">
    <property type="entry name" value="HTHTETR"/>
</dbReference>
<dbReference type="EMBL" id="WNLA01000005">
    <property type="protein sequence ID" value="MTW02622.1"/>
    <property type="molecule type" value="Genomic_DNA"/>
</dbReference>
<dbReference type="PROSITE" id="PS50977">
    <property type="entry name" value="HTH_TETR_2"/>
    <property type="match status" value="1"/>
</dbReference>
<accession>A0A6L6Q0R3</accession>
<comment type="caution">
    <text evidence="6">The sequence shown here is derived from an EMBL/GenBank/DDBJ whole genome shotgun (WGS) entry which is preliminary data.</text>
</comment>
<proteinExistence type="predicted"/>
<feature type="DNA-binding region" description="H-T-H motif" evidence="4">
    <location>
        <begin position="40"/>
        <end position="59"/>
    </location>
</feature>
<dbReference type="Pfam" id="PF00440">
    <property type="entry name" value="TetR_N"/>
    <property type="match status" value="1"/>
</dbReference>
<keyword evidence="1" id="KW-0805">Transcription regulation</keyword>